<feature type="region of interest" description="Disordered" evidence="5">
    <location>
        <begin position="34"/>
        <end position="56"/>
    </location>
</feature>
<keyword evidence="8" id="KW-1185">Reference proteome</keyword>
<reference evidence="8" key="1">
    <citation type="submission" date="2017-01" db="EMBL/GenBank/DDBJ databases">
        <authorList>
            <person name="Varghese N."/>
            <person name="Submissions S."/>
        </authorList>
    </citation>
    <scope>NUCLEOTIDE SEQUENCE [LARGE SCALE GENOMIC DNA]</scope>
    <source>
        <strain evidence="8">DSM 44531</strain>
    </source>
</reference>
<dbReference type="Proteomes" id="UP000186292">
    <property type="component" value="Unassembled WGS sequence"/>
</dbReference>
<accession>A0A1N7JUY7</accession>
<dbReference type="GO" id="GO:0006310">
    <property type="term" value="P:DNA recombination"/>
    <property type="evidence" value="ECO:0007669"/>
    <property type="project" value="UniProtKB-KW"/>
</dbReference>
<evidence type="ECO:0000256" key="3">
    <source>
        <dbReference type="ARBA" id="ARBA00023054"/>
    </source>
</evidence>
<feature type="compositionally biased region" description="Polar residues" evidence="5">
    <location>
        <begin position="353"/>
        <end position="366"/>
    </location>
</feature>
<keyword evidence="6" id="KW-0472">Membrane</keyword>
<feature type="region of interest" description="Disordered" evidence="5">
    <location>
        <begin position="347"/>
        <end position="381"/>
    </location>
</feature>
<evidence type="ECO:0000256" key="1">
    <source>
        <dbReference type="ARBA" id="ARBA00003416"/>
    </source>
</evidence>
<sequence length="381" mass="41893">MSTTTAVVLILIVAALAFAAGAFVGAAFYAVRSERSERTDQTAPRAPELEPSPETRALEAQRQREFDRLGHTMEQLSEQLREMDEDRAVAYSALAGQVQAVTRASSRLGDRTDQLVAALRSPNTRGRWGEMQLERVVELGGMTRYCDFDAQASAWVDGQMVRPDMVIRLSRGRNIVVDAKVPFSAYLDALGTEDPEEKQGYLRRHSHLVRSHVNTLASKSYVEAFSPTPEFVVLFMPADPFLDAALEQDPELLDFAFGRGVVLATPTTLFALLRTVGLGWQHETVAEKAHEVQRLGAQLHTRLGTMAEHYNRLGNSLDKAVEAFNATLGSMDSRVMVTARRLKDLDVPGHSATAPTTLNPVSSRTRSAVPRADTGATDEEK</sequence>
<keyword evidence="4" id="KW-0233">DNA recombination</keyword>
<dbReference type="STRING" id="1161099.SAMN05444817_11142"/>
<dbReference type="PANTHER" id="PTHR30563:SF0">
    <property type="entry name" value="DNA RECOMBINATION PROTEIN RMUC"/>
    <property type="match status" value="1"/>
</dbReference>
<dbReference type="PANTHER" id="PTHR30563">
    <property type="entry name" value="DNA RECOMBINATION PROTEIN RMUC"/>
    <property type="match status" value="1"/>
</dbReference>
<dbReference type="AlphaFoldDB" id="A0A1N7JUY7"/>
<keyword evidence="6" id="KW-0812">Transmembrane</keyword>
<proteinExistence type="inferred from homology"/>
<keyword evidence="6" id="KW-1133">Transmembrane helix</keyword>
<dbReference type="Pfam" id="PF02646">
    <property type="entry name" value="RmuC"/>
    <property type="match status" value="1"/>
</dbReference>
<evidence type="ECO:0000313" key="8">
    <source>
        <dbReference type="Proteomes" id="UP000186292"/>
    </source>
</evidence>
<name>A0A1N7JUY7_9CORY</name>
<dbReference type="EMBL" id="FTOF01000011">
    <property type="protein sequence ID" value="SIS53046.1"/>
    <property type="molecule type" value="Genomic_DNA"/>
</dbReference>
<evidence type="ECO:0000256" key="6">
    <source>
        <dbReference type="SAM" id="Phobius"/>
    </source>
</evidence>
<evidence type="ECO:0000313" key="7">
    <source>
        <dbReference type="EMBL" id="SIS53046.1"/>
    </source>
</evidence>
<evidence type="ECO:0000256" key="5">
    <source>
        <dbReference type="SAM" id="MobiDB-lite"/>
    </source>
</evidence>
<dbReference type="RefSeq" id="WP_084560652.1">
    <property type="nucleotide sequence ID" value="NZ_CP046976.1"/>
</dbReference>
<keyword evidence="3" id="KW-0175">Coiled coil</keyword>
<evidence type="ECO:0000256" key="2">
    <source>
        <dbReference type="ARBA" id="ARBA00009840"/>
    </source>
</evidence>
<organism evidence="7 8">
    <name type="scientific">Corynebacterium appendicis CIP 107643</name>
    <dbReference type="NCBI Taxonomy" id="1161099"/>
    <lineage>
        <taxon>Bacteria</taxon>
        <taxon>Bacillati</taxon>
        <taxon>Actinomycetota</taxon>
        <taxon>Actinomycetes</taxon>
        <taxon>Mycobacteriales</taxon>
        <taxon>Corynebacteriaceae</taxon>
        <taxon>Corynebacterium</taxon>
    </lineage>
</organism>
<comment type="similarity">
    <text evidence="2">Belongs to the RmuC family.</text>
</comment>
<gene>
    <name evidence="7" type="ORF">SAMN05444817_11142</name>
</gene>
<protein>
    <submittedName>
        <fullName evidence="7">DNA recombination protein RmuC</fullName>
    </submittedName>
</protein>
<dbReference type="InterPro" id="IPR003798">
    <property type="entry name" value="DNA_recombination_RmuC"/>
</dbReference>
<comment type="function">
    <text evidence="1">Involved in DNA recombination.</text>
</comment>
<evidence type="ECO:0000256" key="4">
    <source>
        <dbReference type="ARBA" id="ARBA00023172"/>
    </source>
</evidence>
<dbReference type="OrthoDB" id="370725at2"/>
<feature type="transmembrane region" description="Helical" evidence="6">
    <location>
        <begin position="6"/>
        <end position="31"/>
    </location>
</feature>